<sequence length="1073" mass="121116">MIPFKLNPAKRIYTTLILVLVSFLAFQCGPEGPKLELRKGDHIILVGNNLGSRMMNFGHFETEMHVRYPDSLLYIRNMCDAGDTPGFRPHAGRVSPWAFPGAEEFQDELATNSGSEGHFESPDEWINKHEADIIVGFFGYNESFEGQEGLEDYKNELEAFISHTKNTIYNGEEAPQLALVSPIAFENLSGDFDLPNGETENQNLKLYTEAMQEIAAANEVLFVDAFEPSKSWYADEDAYLTIDGFQLTEEGYKKFSEFLTNKLFGKDEAVAEDRREAIRAAVFEKNWMWHNDYKIPNGVHVFGRRYNPFGPDNYPYELQKIRQMTDNRDQAIWSVSQGESFDLAAADENTIELPQVETNYNPEKNGDLEYLYGEDALEKFEVAEGYQVELFASESEFPDLANPVQMTFDTKGRLWVAVMPSYPHYKPGDPKPNDKILILEDTNNDGKADKQTVFADSLHLPIGMEIAEEGVYLSQGTNLIILKDKDGDDYAEERQILLSGFDDHDTHHNISAFVADPSGAIYMGEGVFLHTNVETPYGPVRGTNGGFYRYNPARMHLERTAQLPIPNPWGIAFDEWGQNFFAETSGPDVRWMMPGSIKPRYGEGTHKGPNLIEDAHRVRPTSGLEFVSSRHFPEDVQGDLLINNTIGFLGMKMHKMMEDGTGYDSEHRVDLIRSDDRNFRPVDMEFAPDGSLYFVDWHNILVGHMQHNARDPLRDHVHGRIYRITYPSRPLVTPPQIDGASIETLLDNLKLPEFRARYRTRAELRGRDQAEVLEKMKDWTASLDPNDPRYEHHLLEALWVSWGLNQVDEDLMKTLFASDDHRVRAAVARILRYTGHQVADQVEMLKKAAADPHGRVRLEAIVAASWLDKEDGLAILEVADEHPKDMWMQKPFETALAHLNGMSVSNMVVNPDGSIVFQEAAQEEKPSNSRLKGEDLTLFQMGKAIYSREGFCITCHQPDGKGLSASGFPPLAGTKWVNGSEERLVKIILNGLMGPIEVLGKEYPGQVPMTPYAGMLNDKEVAAVATYVRNSFGNESSPIKPEKVAEVREATKAKEGFYSPAELLQEHPMEAGE</sequence>
<keyword evidence="3 4" id="KW-0408">Iron</keyword>
<dbReference type="Gene3D" id="2.120.10.30">
    <property type="entry name" value="TolB, C-terminal domain"/>
    <property type="match status" value="1"/>
</dbReference>
<dbReference type="InterPro" id="IPR036909">
    <property type="entry name" value="Cyt_c-like_dom_sf"/>
</dbReference>
<dbReference type="PANTHER" id="PTHR33546">
    <property type="entry name" value="LARGE, MULTIFUNCTIONAL SECRETED PROTEIN-RELATED"/>
    <property type="match status" value="1"/>
</dbReference>
<dbReference type="Gene3D" id="3.40.50.1110">
    <property type="entry name" value="SGNH hydrolase"/>
    <property type="match status" value="1"/>
</dbReference>
<evidence type="ECO:0000256" key="4">
    <source>
        <dbReference type="PROSITE-ProRule" id="PRU00433"/>
    </source>
</evidence>
<dbReference type="RefSeq" id="WP_143155949.1">
    <property type="nucleotide sequence ID" value="NZ_FRCY01000004.1"/>
</dbReference>
<dbReference type="PANTHER" id="PTHR33546:SF1">
    <property type="entry name" value="LARGE, MULTIFUNCTIONAL SECRETED PROTEIN"/>
    <property type="match status" value="1"/>
</dbReference>
<dbReference type="GO" id="GO:0046872">
    <property type="term" value="F:metal ion binding"/>
    <property type="evidence" value="ECO:0007669"/>
    <property type="project" value="UniProtKB-KW"/>
</dbReference>
<organism evidence="6 7">
    <name type="scientific">Cyclobacterium lianum</name>
    <dbReference type="NCBI Taxonomy" id="388280"/>
    <lineage>
        <taxon>Bacteria</taxon>
        <taxon>Pseudomonadati</taxon>
        <taxon>Bacteroidota</taxon>
        <taxon>Cytophagia</taxon>
        <taxon>Cytophagales</taxon>
        <taxon>Cyclobacteriaceae</taxon>
        <taxon>Cyclobacterium</taxon>
    </lineage>
</organism>
<dbReference type="OrthoDB" id="9808161at2"/>
<dbReference type="InterPro" id="IPR036514">
    <property type="entry name" value="SGNH_hydro_sf"/>
</dbReference>
<dbReference type="GO" id="GO:0009055">
    <property type="term" value="F:electron transfer activity"/>
    <property type="evidence" value="ECO:0007669"/>
    <property type="project" value="InterPro"/>
</dbReference>
<evidence type="ECO:0000313" key="7">
    <source>
        <dbReference type="Proteomes" id="UP000184513"/>
    </source>
</evidence>
<keyword evidence="7" id="KW-1185">Reference proteome</keyword>
<feature type="domain" description="Cytochrome c" evidence="5">
    <location>
        <begin position="937"/>
        <end position="1032"/>
    </location>
</feature>
<dbReference type="Proteomes" id="UP000184513">
    <property type="component" value="Unassembled WGS sequence"/>
</dbReference>
<dbReference type="CDD" id="cd01834">
    <property type="entry name" value="SGNH_hydrolase_like_2"/>
    <property type="match status" value="1"/>
</dbReference>
<dbReference type="NCBIfam" id="TIGR02604">
    <property type="entry name" value="Piru_Ver_Nterm"/>
    <property type="match status" value="1"/>
</dbReference>
<dbReference type="PROSITE" id="PS51007">
    <property type="entry name" value="CYTC"/>
    <property type="match status" value="1"/>
</dbReference>
<dbReference type="Gene3D" id="1.25.10.10">
    <property type="entry name" value="Leucine-rich Repeat Variant"/>
    <property type="match status" value="1"/>
</dbReference>
<dbReference type="SUPFAM" id="SSF46626">
    <property type="entry name" value="Cytochrome c"/>
    <property type="match status" value="1"/>
</dbReference>
<dbReference type="AlphaFoldDB" id="A0A1M7M4K5"/>
<keyword evidence="2 4" id="KW-0479">Metal-binding</keyword>
<keyword evidence="1 4" id="KW-0349">Heme</keyword>
<dbReference type="Pfam" id="PF23500">
    <property type="entry name" value="DUF7133"/>
    <property type="match status" value="1"/>
</dbReference>
<evidence type="ECO:0000259" key="5">
    <source>
        <dbReference type="PROSITE" id="PS51007"/>
    </source>
</evidence>
<dbReference type="SUPFAM" id="SSF48371">
    <property type="entry name" value="ARM repeat"/>
    <property type="match status" value="1"/>
</dbReference>
<dbReference type="InterPro" id="IPR009056">
    <property type="entry name" value="Cyt_c-like_dom"/>
</dbReference>
<dbReference type="InterPro" id="IPR013428">
    <property type="entry name" value="Membrane-bound_put_N"/>
</dbReference>
<dbReference type="EMBL" id="FRCY01000004">
    <property type="protein sequence ID" value="SHM85571.1"/>
    <property type="molecule type" value="Genomic_DNA"/>
</dbReference>
<dbReference type="InterPro" id="IPR016024">
    <property type="entry name" value="ARM-type_fold"/>
</dbReference>
<dbReference type="Gene3D" id="1.10.760.10">
    <property type="entry name" value="Cytochrome c-like domain"/>
    <property type="match status" value="1"/>
</dbReference>
<dbReference type="InterPro" id="IPR011042">
    <property type="entry name" value="6-blade_b-propeller_TolB-like"/>
</dbReference>
<accession>A0A1M7M4K5</accession>
<evidence type="ECO:0000256" key="1">
    <source>
        <dbReference type="ARBA" id="ARBA00022617"/>
    </source>
</evidence>
<dbReference type="GO" id="GO:0020037">
    <property type="term" value="F:heme binding"/>
    <property type="evidence" value="ECO:0007669"/>
    <property type="project" value="InterPro"/>
</dbReference>
<protein>
    <submittedName>
        <fullName evidence="6">Putative membrane-bound dehydrogenase domain-containing protein</fullName>
    </submittedName>
</protein>
<evidence type="ECO:0000256" key="2">
    <source>
        <dbReference type="ARBA" id="ARBA00022723"/>
    </source>
</evidence>
<dbReference type="InterPro" id="IPR055557">
    <property type="entry name" value="DUF7133"/>
</dbReference>
<proteinExistence type="predicted"/>
<dbReference type="SUPFAM" id="SSF63829">
    <property type="entry name" value="Calcium-dependent phosphotriesterase"/>
    <property type="match status" value="1"/>
</dbReference>
<dbReference type="Pfam" id="PF13646">
    <property type="entry name" value="HEAT_2"/>
    <property type="match status" value="1"/>
</dbReference>
<dbReference type="Pfam" id="PF00034">
    <property type="entry name" value="Cytochrom_C"/>
    <property type="match status" value="1"/>
</dbReference>
<dbReference type="InterPro" id="IPR011989">
    <property type="entry name" value="ARM-like"/>
</dbReference>
<name>A0A1M7M4K5_9BACT</name>
<dbReference type="SUPFAM" id="SSF52266">
    <property type="entry name" value="SGNH hydrolase"/>
    <property type="match status" value="1"/>
</dbReference>
<reference evidence="6 7" key="1">
    <citation type="submission" date="2016-11" db="EMBL/GenBank/DDBJ databases">
        <authorList>
            <person name="Jaros S."/>
            <person name="Januszkiewicz K."/>
            <person name="Wedrychowicz H."/>
        </authorList>
    </citation>
    <scope>NUCLEOTIDE SEQUENCE [LARGE SCALE GENOMIC DNA]</scope>
    <source>
        <strain evidence="6 7">CGMCC 1.6102</strain>
    </source>
</reference>
<dbReference type="STRING" id="388280.SAMN04488057_10493"/>
<evidence type="ECO:0000256" key="3">
    <source>
        <dbReference type="ARBA" id="ARBA00023004"/>
    </source>
</evidence>
<dbReference type="GO" id="GO:0016788">
    <property type="term" value="F:hydrolase activity, acting on ester bonds"/>
    <property type="evidence" value="ECO:0007669"/>
    <property type="project" value="UniProtKB-ARBA"/>
</dbReference>
<gene>
    <name evidence="6" type="ORF">SAMN04488057_10493</name>
</gene>
<evidence type="ECO:0000313" key="6">
    <source>
        <dbReference type="EMBL" id="SHM85571.1"/>
    </source>
</evidence>